<feature type="domain" description="Response regulatory" evidence="3">
    <location>
        <begin position="3"/>
        <end position="118"/>
    </location>
</feature>
<dbReference type="PANTHER" id="PTHR44591">
    <property type="entry name" value="STRESS RESPONSE REGULATOR PROTEIN 1"/>
    <property type="match status" value="1"/>
</dbReference>
<evidence type="ECO:0000256" key="1">
    <source>
        <dbReference type="ARBA" id="ARBA00022553"/>
    </source>
</evidence>
<feature type="modified residue" description="4-aspartylphosphate" evidence="2">
    <location>
        <position position="52"/>
    </location>
</feature>
<sequence>MTTLLIVEDDPLIREMMDISISQAGYGIVTAGSGASALEVLRRLRVDLVLLDIHMPEMSGLDVLKAMRRAGVAMPPVLMVTANTSADAVKEAMYLGCVGYVAKPFAPEALLARVRRVLKPAQPGSLARREAAPDARVLEI</sequence>
<dbReference type="RefSeq" id="WP_201103907.1">
    <property type="nucleotide sequence ID" value="NZ_CP067977.1"/>
</dbReference>
<keyword evidence="1 2" id="KW-0597">Phosphoprotein</keyword>
<gene>
    <name evidence="4" type="ORF">JIP62_05550</name>
</gene>
<protein>
    <submittedName>
        <fullName evidence="4">Response regulator</fullName>
    </submittedName>
</protein>
<proteinExistence type="predicted"/>
<organism evidence="4 5">
    <name type="scientific">Brevundimonas vitisensis</name>
    <dbReference type="NCBI Taxonomy" id="2800818"/>
    <lineage>
        <taxon>Bacteria</taxon>
        <taxon>Pseudomonadati</taxon>
        <taxon>Pseudomonadota</taxon>
        <taxon>Alphaproteobacteria</taxon>
        <taxon>Caulobacterales</taxon>
        <taxon>Caulobacteraceae</taxon>
        <taxon>Brevundimonas</taxon>
    </lineage>
</organism>
<evidence type="ECO:0000313" key="4">
    <source>
        <dbReference type="EMBL" id="QQQ19556.1"/>
    </source>
</evidence>
<dbReference type="PROSITE" id="PS50110">
    <property type="entry name" value="RESPONSE_REGULATORY"/>
    <property type="match status" value="1"/>
</dbReference>
<keyword evidence="5" id="KW-1185">Reference proteome</keyword>
<dbReference type="Gene3D" id="3.40.50.2300">
    <property type="match status" value="1"/>
</dbReference>
<evidence type="ECO:0000256" key="2">
    <source>
        <dbReference type="PROSITE-ProRule" id="PRU00169"/>
    </source>
</evidence>
<accession>A0ABX7BPS1</accession>
<dbReference type="InterPro" id="IPR001789">
    <property type="entry name" value="Sig_transdc_resp-reg_receiver"/>
</dbReference>
<dbReference type="SUPFAM" id="SSF52172">
    <property type="entry name" value="CheY-like"/>
    <property type="match status" value="1"/>
</dbReference>
<name>A0ABX7BPS1_9CAUL</name>
<dbReference type="PANTHER" id="PTHR44591:SF23">
    <property type="entry name" value="CHEY SUBFAMILY"/>
    <property type="match status" value="1"/>
</dbReference>
<evidence type="ECO:0000313" key="5">
    <source>
        <dbReference type="Proteomes" id="UP000595448"/>
    </source>
</evidence>
<dbReference type="EMBL" id="CP067977">
    <property type="protein sequence ID" value="QQQ19556.1"/>
    <property type="molecule type" value="Genomic_DNA"/>
</dbReference>
<dbReference type="Proteomes" id="UP000595448">
    <property type="component" value="Chromosome"/>
</dbReference>
<reference evidence="4 5" key="1">
    <citation type="submission" date="2021-01" db="EMBL/GenBank/DDBJ databases">
        <title>Brevundimonas vitis sp. nov., an bacterium isolated from grape (Vitis vinifera).</title>
        <authorList>
            <person name="Jiang L."/>
            <person name="Lee J."/>
        </authorList>
    </citation>
    <scope>NUCLEOTIDE SEQUENCE [LARGE SCALE GENOMIC DNA]</scope>
    <source>
        <strain evidence="4 5">GRTSA-9</strain>
    </source>
</reference>
<dbReference type="InterPro" id="IPR050595">
    <property type="entry name" value="Bact_response_regulator"/>
</dbReference>
<evidence type="ECO:0000259" key="3">
    <source>
        <dbReference type="PROSITE" id="PS50110"/>
    </source>
</evidence>
<dbReference type="CDD" id="cd00156">
    <property type="entry name" value="REC"/>
    <property type="match status" value="1"/>
</dbReference>
<dbReference type="InterPro" id="IPR011006">
    <property type="entry name" value="CheY-like_superfamily"/>
</dbReference>
<dbReference type="SMART" id="SM00448">
    <property type="entry name" value="REC"/>
    <property type="match status" value="1"/>
</dbReference>
<dbReference type="Pfam" id="PF00072">
    <property type="entry name" value="Response_reg"/>
    <property type="match status" value="1"/>
</dbReference>